<dbReference type="PRINTS" id="PR00344">
    <property type="entry name" value="BCTRLSENSOR"/>
</dbReference>
<evidence type="ECO:0000256" key="7">
    <source>
        <dbReference type="ARBA" id="ARBA00022741"/>
    </source>
</evidence>
<proteinExistence type="predicted"/>
<keyword evidence="17" id="KW-1185">Reference proteome</keyword>
<evidence type="ECO:0000256" key="3">
    <source>
        <dbReference type="ARBA" id="ARBA00012438"/>
    </source>
</evidence>
<dbReference type="GO" id="GO:0005524">
    <property type="term" value="F:ATP binding"/>
    <property type="evidence" value="ECO:0007669"/>
    <property type="project" value="UniProtKB-KW"/>
</dbReference>
<dbReference type="InterPro" id="IPR003660">
    <property type="entry name" value="HAMP_dom"/>
</dbReference>
<evidence type="ECO:0000256" key="8">
    <source>
        <dbReference type="ARBA" id="ARBA00022777"/>
    </source>
</evidence>
<evidence type="ECO:0000259" key="14">
    <source>
        <dbReference type="PROSITE" id="PS50109"/>
    </source>
</evidence>
<dbReference type="Gene3D" id="6.10.340.10">
    <property type="match status" value="1"/>
</dbReference>
<dbReference type="InterPro" id="IPR036890">
    <property type="entry name" value="HATPase_C_sf"/>
</dbReference>
<dbReference type="InterPro" id="IPR005467">
    <property type="entry name" value="His_kinase_dom"/>
</dbReference>
<keyword evidence="13" id="KW-1133">Transmembrane helix</keyword>
<dbReference type="KEGG" id="palr:HGI30_05015"/>
<dbReference type="PANTHER" id="PTHR34220:SF7">
    <property type="entry name" value="SENSOR HISTIDINE KINASE YPDA"/>
    <property type="match status" value="1"/>
</dbReference>
<evidence type="ECO:0000256" key="5">
    <source>
        <dbReference type="ARBA" id="ARBA00022553"/>
    </source>
</evidence>
<feature type="region of interest" description="Disordered" evidence="12">
    <location>
        <begin position="564"/>
        <end position="586"/>
    </location>
</feature>
<dbReference type="PROSITE" id="PS50885">
    <property type="entry name" value="HAMP"/>
    <property type="match status" value="1"/>
</dbReference>
<accession>A0A6H2GUB5</accession>
<gene>
    <name evidence="16" type="ORF">HGI30_05015</name>
</gene>
<dbReference type="InterPro" id="IPR050640">
    <property type="entry name" value="Bact_2-comp_sensor_kinase"/>
</dbReference>
<evidence type="ECO:0000313" key="17">
    <source>
        <dbReference type="Proteomes" id="UP000502136"/>
    </source>
</evidence>
<dbReference type="GO" id="GO:0000155">
    <property type="term" value="F:phosphorelay sensor kinase activity"/>
    <property type="evidence" value="ECO:0007669"/>
    <property type="project" value="InterPro"/>
</dbReference>
<evidence type="ECO:0000256" key="1">
    <source>
        <dbReference type="ARBA" id="ARBA00000085"/>
    </source>
</evidence>
<comment type="subcellular location">
    <subcellularLocation>
        <location evidence="2">Cell membrane</location>
        <topology evidence="2">Multi-pass membrane protein</topology>
    </subcellularLocation>
</comment>
<feature type="transmembrane region" description="Helical" evidence="13">
    <location>
        <begin position="282"/>
        <end position="307"/>
    </location>
</feature>
<evidence type="ECO:0000256" key="2">
    <source>
        <dbReference type="ARBA" id="ARBA00004651"/>
    </source>
</evidence>
<keyword evidence="4" id="KW-1003">Cell membrane</keyword>
<evidence type="ECO:0000256" key="4">
    <source>
        <dbReference type="ARBA" id="ARBA00022475"/>
    </source>
</evidence>
<evidence type="ECO:0000256" key="13">
    <source>
        <dbReference type="SAM" id="Phobius"/>
    </source>
</evidence>
<evidence type="ECO:0000256" key="6">
    <source>
        <dbReference type="ARBA" id="ARBA00022679"/>
    </source>
</evidence>
<protein>
    <recommendedName>
        <fullName evidence="3">histidine kinase</fullName>
        <ecNumber evidence="3">2.7.13.3</ecNumber>
    </recommendedName>
</protein>
<dbReference type="GO" id="GO:0005886">
    <property type="term" value="C:plasma membrane"/>
    <property type="evidence" value="ECO:0007669"/>
    <property type="project" value="UniProtKB-SubCell"/>
</dbReference>
<keyword evidence="9" id="KW-0067">ATP-binding</keyword>
<evidence type="ECO:0000313" key="16">
    <source>
        <dbReference type="EMBL" id="QJC50982.1"/>
    </source>
</evidence>
<feature type="transmembrane region" description="Helical" evidence="13">
    <location>
        <begin position="12"/>
        <end position="34"/>
    </location>
</feature>
<dbReference type="Pfam" id="PF06580">
    <property type="entry name" value="His_kinase"/>
    <property type="match status" value="1"/>
</dbReference>
<keyword evidence="6" id="KW-0808">Transferase</keyword>
<evidence type="ECO:0000256" key="10">
    <source>
        <dbReference type="ARBA" id="ARBA00023012"/>
    </source>
</evidence>
<dbReference type="AlphaFoldDB" id="A0A6H2GUB5"/>
<feature type="compositionally biased region" description="Basic and acidic residues" evidence="12">
    <location>
        <begin position="576"/>
        <end position="586"/>
    </location>
</feature>
<dbReference type="RefSeq" id="WP_168906637.1">
    <property type="nucleotide sequence ID" value="NZ_CP051428.1"/>
</dbReference>
<keyword evidence="5" id="KW-0597">Phosphoprotein</keyword>
<dbReference type="InterPro" id="IPR010559">
    <property type="entry name" value="Sig_transdc_His_kin_internal"/>
</dbReference>
<dbReference type="SUPFAM" id="SSF158472">
    <property type="entry name" value="HAMP domain-like"/>
    <property type="match status" value="1"/>
</dbReference>
<sequence>MQQRIFGTTRSQIFLGFSAAMLLVLALTFSLSYVSVSRVLERNAGLYAEEIAGQINGRLDAMLEQVDMLTLELVSDSRVQRLLWNEKLGRPATEQEQLGEIRPMLVHTASFSRLIRTIDLYSTRRALYPLGNGTLQEQVDEDWIRLADESSGRFVWIGQKPGEPDTLLGIRQIRLEKDDYKGGGYIVVAVSAALLDFVEGTVAQMEGSSVFILDQKDDILSSRQHAGMKVSGEELARPGGKLHVAGQTYAKVSLAEELTGWTVVVLLPQDKITEGVSVLQSALLAACAAGLVLFLLGAYVLSTLITGPLRKLTRVMRKARSGEFAPNPETYANREINDLNLTYNRMIDSLHTLIDEVYREQIVRMQSELRALHAQLDPHFLFNTLEAFYWQLIENGQDRQAAHVLRLADLFRYAIRREGERDFVPLEAELAHVANYLQLMEMRLGERLAWSLSLPEELKAVEVPKLLVQPIVENAVVHGLEKSIRPVRIRVEALRGPDGVAVVVRDDGAGMDADRLERVRSRLAGLRDAPGADAERSGIGLTHVHRMLRMYYGPEYGAEIASRPDQGTSVILKLPEPGKGKEEGRG</sequence>
<dbReference type="InterPro" id="IPR004358">
    <property type="entry name" value="Sig_transdc_His_kin-like_C"/>
</dbReference>
<reference evidence="16 17" key="1">
    <citation type="submission" date="2020-04" db="EMBL/GenBank/DDBJ databases">
        <title>Novel Paenibacillus strain UniB2 isolated from commercial digestive syrup.</title>
        <authorList>
            <person name="Thorat V."/>
            <person name="Kirdat K."/>
            <person name="Tiwarekar B."/>
            <person name="Yadav A."/>
        </authorList>
    </citation>
    <scope>NUCLEOTIDE SEQUENCE [LARGE SCALE GENOMIC DNA]</scope>
    <source>
        <strain evidence="16 17">UniB2</strain>
    </source>
</reference>
<dbReference type="PROSITE" id="PS50109">
    <property type="entry name" value="HIS_KIN"/>
    <property type="match status" value="1"/>
</dbReference>
<feature type="domain" description="Histidine kinase" evidence="14">
    <location>
        <begin position="407"/>
        <end position="578"/>
    </location>
</feature>
<name>A0A6H2GUB5_9BACL</name>
<dbReference type="InterPro" id="IPR003594">
    <property type="entry name" value="HATPase_dom"/>
</dbReference>
<keyword evidence="13" id="KW-0812">Transmembrane</keyword>
<dbReference type="Gene3D" id="3.30.565.10">
    <property type="entry name" value="Histidine kinase-like ATPase, C-terminal domain"/>
    <property type="match status" value="1"/>
</dbReference>
<dbReference type="SMART" id="SM00304">
    <property type="entry name" value="HAMP"/>
    <property type="match status" value="1"/>
</dbReference>
<keyword evidence="11 13" id="KW-0472">Membrane</keyword>
<dbReference type="PANTHER" id="PTHR34220">
    <property type="entry name" value="SENSOR HISTIDINE KINASE YPDA"/>
    <property type="match status" value="1"/>
</dbReference>
<evidence type="ECO:0000259" key="15">
    <source>
        <dbReference type="PROSITE" id="PS50885"/>
    </source>
</evidence>
<dbReference type="CDD" id="cd06225">
    <property type="entry name" value="HAMP"/>
    <property type="match status" value="1"/>
</dbReference>
<keyword evidence="7" id="KW-0547">Nucleotide-binding</keyword>
<dbReference type="SUPFAM" id="SSF55874">
    <property type="entry name" value="ATPase domain of HSP90 chaperone/DNA topoisomerase II/histidine kinase"/>
    <property type="match status" value="1"/>
</dbReference>
<keyword evidence="10" id="KW-0902">Two-component regulatory system</keyword>
<evidence type="ECO:0000256" key="11">
    <source>
        <dbReference type="ARBA" id="ARBA00023136"/>
    </source>
</evidence>
<keyword evidence="8 16" id="KW-0418">Kinase</keyword>
<evidence type="ECO:0000256" key="9">
    <source>
        <dbReference type="ARBA" id="ARBA00022840"/>
    </source>
</evidence>
<comment type="catalytic activity">
    <reaction evidence="1">
        <text>ATP + protein L-histidine = ADP + protein N-phospho-L-histidine.</text>
        <dbReference type="EC" id="2.7.13.3"/>
    </reaction>
</comment>
<dbReference type="EMBL" id="CP051428">
    <property type="protein sequence ID" value="QJC50982.1"/>
    <property type="molecule type" value="Genomic_DNA"/>
</dbReference>
<organism evidence="16 17">
    <name type="scientific">Paenibacillus albicereus</name>
    <dbReference type="NCBI Taxonomy" id="2726185"/>
    <lineage>
        <taxon>Bacteria</taxon>
        <taxon>Bacillati</taxon>
        <taxon>Bacillota</taxon>
        <taxon>Bacilli</taxon>
        <taxon>Bacillales</taxon>
        <taxon>Paenibacillaceae</taxon>
        <taxon>Paenibacillus</taxon>
    </lineage>
</organism>
<dbReference type="Pfam" id="PF02518">
    <property type="entry name" value="HATPase_c"/>
    <property type="match status" value="1"/>
</dbReference>
<dbReference type="EC" id="2.7.13.3" evidence="3"/>
<feature type="domain" description="HAMP" evidence="15">
    <location>
        <begin position="303"/>
        <end position="355"/>
    </location>
</feature>
<dbReference type="Pfam" id="PF00672">
    <property type="entry name" value="HAMP"/>
    <property type="match status" value="1"/>
</dbReference>
<dbReference type="Proteomes" id="UP000502136">
    <property type="component" value="Chromosome"/>
</dbReference>
<evidence type="ECO:0000256" key="12">
    <source>
        <dbReference type="SAM" id="MobiDB-lite"/>
    </source>
</evidence>